<evidence type="ECO:0000313" key="3">
    <source>
        <dbReference type="Proteomes" id="UP000275267"/>
    </source>
</evidence>
<sequence length="69" mass="7308">MADKEAVRICSKIYMEAYTSLLSLGLDPWALAYLELSLAPMLHPGEAVRQGSNSGRLGDGEGVCRPGAA</sequence>
<reference evidence="3" key="1">
    <citation type="journal article" date="2019" name="Nat. Commun.">
        <title>The genome of broomcorn millet.</title>
        <authorList>
            <person name="Zou C."/>
            <person name="Miki D."/>
            <person name="Li D."/>
            <person name="Tang Q."/>
            <person name="Xiao L."/>
            <person name="Rajput S."/>
            <person name="Deng P."/>
            <person name="Jia W."/>
            <person name="Huang R."/>
            <person name="Zhang M."/>
            <person name="Sun Y."/>
            <person name="Hu J."/>
            <person name="Fu X."/>
            <person name="Schnable P.S."/>
            <person name="Li F."/>
            <person name="Zhang H."/>
            <person name="Feng B."/>
            <person name="Zhu X."/>
            <person name="Liu R."/>
            <person name="Schnable J.C."/>
            <person name="Zhu J.-K."/>
            <person name="Zhang H."/>
        </authorList>
    </citation>
    <scope>NUCLEOTIDE SEQUENCE [LARGE SCALE GENOMIC DNA]</scope>
</reference>
<dbReference type="Proteomes" id="UP000275267">
    <property type="component" value="Unassembled WGS sequence"/>
</dbReference>
<dbReference type="EMBL" id="PQIB02000003">
    <property type="protein sequence ID" value="RLN29929.1"/>
    <property type="molecule type" value="Genomic_DNA"/>
</dbReference>
<comment type="caution">
    <text evidence="2">The sequence shown here is derived from an EMBL/GenBank/DDBJ whole genome shotgun (WGS) entry which is preliminary data.</text>
</comment>
<name>A0A3L6SZL7_PANMI</name>
<gene>
    <name evidence="2" type="ORF">C2845_PM05G20610</name>
</gene>
<keyword evidence="3" id="KW-1185">Reference proteome</keyword>
<evidence type="ECO:0000313" key="2">
    <source>
        <dbReference type="EMBL" id="RLN29929.1"/>
    </source>
</evidence>
<dbReference type="OrthoDB" id="2516at2759"/>
<organism evidence="2 3">
    <name type="scientific">Panicum miliaceum</name>
    <name type="common">Proso millet</name>
    <name type="synonym">Broomcorn millet</name>
    <dbReference type="NCBI Taxonomy" id="4540"/>
    <lineage>
        <taxon>Eukaryota</taxon>
        <taxon>Viridiplantae</taxon>
        <taxon>Streptophyta</taxon>
        <taxon>Embryophyta</taxon>
        <taxon>Tracheophyta</taxon>
        <taxon>Spermatophyta</taxon>
        <taxon>Magnoliopsida</taxon>
        <taxon>Liliopsida</taxon>
        <taxon>Poales</taxon>
        <taxon>Poaceae</taxon>
        <taxon>PACMAD clade</taxon>
        <taxon>Panicoideae</taxon>
        <taxon>Panicodae</taxon>
        <taxon>Paniceae</taxon>
        <taxon>Panicinae</taxon>
        <taxon>Panicum</taxon>
        <taxon>Panicum sect. Panicum</taxon>
    </lineage>
</organism>
<evidence type="ECO:0000256" key="1">
    <source>
        <dbReference type="SAM" id="MobiDB-lite"/>
    </source>
</evidence>
<proteinExistence type="predicted"/>
<protein>
    <submittedName>
        <fullName evidence="2">Uncharacterized protein</fullName>
    </submittedName>
</protein>
<feature type="region of interest" description="Disordered" evidence="1">
    <location>
        <begin position="49"/>
        <end position="69"/>
    </location>
</feature>
<dbReference type="AlphaFoldDB" id="A0A3L6SZL7"/>
<accession>A0A3L6SZL7</accession>